<reference evidence="1" key="1">
    <citation type="submission" date="2022-11" db="EMBL/GenBank/DDBJ databases">
        <authorList>
            <person name="Hyden B.L."/>
            <person name="Feng K."/>
            <person name="Yates T."/>
            <person name="Jawdy S."/>
            <person name="Smart L.B."/>
            <person name="Muchero W."/>
        </authorList>
    </citation>
    <scope>NUCLEOTIDE SEQUENCE</scope>
    <source>
        <tissue evidence="1">Shoot tip</tissue>
    </source>
</reference>
<protein>
    <submittedName>
        <fullName evidence="1">Uncharacterized protein</fullName>
    </submittedName>
</protein>
<dbReference type="EMBL" id="JAPFFL010000002">
    <property type="protein sequence ID" value="KAJ6741926.1"/>
    <property type="molecule type" value="Genomic_DNA"/>
</dbReference>
<organism evidence="1 2">
    <name type="scientific">Salix viminalis</name>
    <name type="common">Common osier</name>
    <name type="synonym">Basket willow</name>
    <dbReference type="NCBI Taxonomy" id="40686"/>
    <lineage>
        <taxon>Eukaryota</taxon>
        <taxon>Viridiplantae</taxon>
        <taxon>Streptophyta</taxon>
        <taxon>Embryophyta</taxon>
        <taxon>Tracheophyta</taxon>
        <taxon>Spermatophyta</taxon>
        <taxon>Magnoliopsida</taxon>
        <taxon>eudicotyledons</taxon>
        <taxon>Gunneridae</taxon>
        <taxon>Pentapetalae</taxon>
        <taxon>rosids</taxon>
        <taxon>fabids</taxon>
        <taxon>Malpighiales</taxon>
        <taxon>Salicaceae</taxon>
        <taxon>Saliceae</taxon>
        <taxon>Salix</taxon>
    </lineage>
</organism>
<reference evidence="1" key="2">
    <citation type="journal article" date="2023" name="Int. J. Mol. Sci.">
        <title>De Novo Assembly and Annotation of 11 Diverse Shrub Willow (Salix) Genomes Reveals Novel Gene Organization in Sex-Linked Regions.</title>
        <authorList>
            <person name="Hyden B."/>
            <person name="Feng K."/>
            <person name="Yates T.B."/>
            <person name="Jawdy S."/>
            <person name="Cereghino C."/>
            <person name="Smart L.B."/>
            <person name="Muchero W."/>
        </authorList>
    </citation>
    <scope>NUCLEOTIDE SEQUENCE [LARGE SCALE GENOMIC DNA]</scope>
    <source>
        <tissue evidence="1">Shoot tip</tissue>
    </source>
</reference>
<gene>
    <name evidence="1" type="ORF">OIU85_016055</name>
</gene>
<comment type="caution">
    <text evidence="1">The sequence shown here is derived from an EMBL/GenBank/DDBJ whole genome shotgun (WGS) entry which is preliminary data.</text>
</comment>
<keyword evidence="2" id="KW-1185">Reference proteome</keyword>
<dbReference type="Proteomes" id="UP001151529">
    <property type="component" value="Chromosome 6"/>
</dbReference>
<sequence length="140" mass="15745">MKATNLREEAPRTLFLLLLKTWPTKEDCAFVIGFKRGSHKRPAKMTAQIGDLLISALRMAAASLLVEEQLQKHVHEEMAKESIPYGIKPHSKVDCSLAVGGILPYALCLWRLPYFNCKAEERKIKVLIPLVRSPGPRVPN</sequence>
<proteinExistence type="predicted"/>
<name>A0A9Q0ZPE5_SALVM</name>
<evidence type="ECO:0000313" key="2">
    <source>
        <dbReference type="Proteomes" id="UP001151529"/>
    </source>
</evidence>
<dbReference type="AlphaFoldDB" id="A0A9Q0ZPE5"/>
<evidence type="ECO:0000313" key="1">
    <source>
        <dbReference type="EMBL" id="KAJ6741926.1"/>
    </source>
</evidence>
<accession>A0A9Q0ZPE5</accession>